<dbReference type="AlphaFoldDB" id="A0A7X5F3M5"/>
<keyword evidence="2" id="KW-1185">Reference proteome</keyword>
<accession>A0A7X5F3M5</accession>
<dbReference type="Proteomes" id="UP000586722">
    <property type="component" value="Unassembled WGS sequence"/>
</dbReference>
<protein>
    <submittedName>
        <fullName evidence="1">DUF3095 family protein</fullName>
    </submittedName>
</protein>
<organism evidence="1 2">
    <name type="scientific">Pannonibacter tanglangensis</name>
    <dbReference type="NCBI Taxonomy" id="2750084"/>
    <lineage>
        <taxon>Bacteria</taxon>
        <taxon>Pseudomonadati</taxon>
        <taxon>Pseudomonadota</taxon>
        <taxon>Alphaproteobacteria</taxon>
        <taxon>Hyphomicrobiales</taxon>
        <taxon>Stappiaceae</taxon>
        <taxon>Pannonibacter</taxon>
    </lineage>
</organism>
<name>A0A7X5F3M5_9HYPH</name>
<comment type="caution">
    <text evidence="1">The sequence shown here is derived from an EMBL/GenBank/DDBJ whole genome shotgun (WGS) entry which is preliminary data.</text>
</comment>
<gene>
    <name evidence="1" type="ORF">GWI72_11410</name>
</gene>
<sequence length="417" mass="45104">MQAREDEFYLDLPAFSDFYGVADGRAYAPVPDTWLVAAADIVRSTEAIAAGRYKDVNMIGVAVISALLNRLGRDRLPFVFGGDGAMVLLPPSGRDAAAEALSGVARLAREAAGLELRVALIPVSDLRAAGADIRLRKFELSPGNFLAMVSGDGMMLAERWLKDELQGAAYRIADPNPATPDLTGFSCNWEPLRARNGRIVSLMVRTTEAAGPEGLARLMRGLSDHAGVDARASEPQEAPVQDETLRMRAVPERLATQVRLATGGSLSPLPILRTLAVVALVRFARWSGWRLGSLEPARYMREMQLNTDFRKFDDTLRLVIDVTEAQAEALKAYLAREYASGHLVYGLTEAREALMTCYVSDFAAGQHVHFVDGANGGLALAARDFKQRQAALDQAWQRPLPGSHAGGQSFDAAAKPA</sequence>
<evidence type="ECO:0000313" key="1">
    <source>
        <dbReference type="EMBL" id="NBN78874.1"/>
    </source>
</evidence>
<dbReference type="RefSeq" id="WP_161708710.1">
    <property type="nucleotide sequence ID" value="NZ_JAABLQ010000001.1"/>
</dbReference>
<proteinExistence type="predicted"/>
<dbReference type="EMBL" id="JAABLQ010000001">
    <property type="protein sequence ID" value="NBN78874.1"/>
    <property type="molecule type" value="Genomic_DNA"/>
</dbReference>
<evidence type="ECO:0000313" key="2">
    <source>
        <dbReference type="Proteomes" id="UP000586722"/>
    </source>
</evidence>
<dbReference type="InterPro" id="IPR021445">
    <property type="entry name" value="DUF3095"/>
</dbReference>
<reference evidence="2" key="1">
    <citation type="submission" date="2020-01" db="EMBL/GenBank/DDBJ databases">
        <authorList>
            <person name="Fang Y."/>
            <person name="Sun R."/>
            <person name="Nie L."/>
            <person name="He J."/>
            <person name="Hao L."/>
            <person name="Wang L."/>
            <person name="Su S."/>
            <person name="Lv E."/>
            <person name="Zhang Z."/>
            <person name="Xie R."/>
            <person name="Liu H."/>
        </authorList>
    </citation>
    <scope>NUCLEOTIDE SEQUENCE [LARGE SCALE GENOMIC DNA]</scope>
    <source>
        <strain evidence="2">XCT-53</strain>
    </source>
</reference>
<dbReference type="Pfam" id="PF11294">
    <property type="entry name" value="DUF3095"/>
    <property type="match status" value="1"/>
</dbReference>